<evidence type="ECO:0000313" key="2">
    <source>
        <dbReference type="EMBL" id="QDV23953.1"/>
    </source>
</evidence>
<evidence type="ECO:0008006" key="4">
    <source>
        <dbReference type="Google" id="ProtNLM"/>
    </source>
</evidence>
<feature type="transmembrane region" description="Helical" evidence="1">
    <location>
        <begin position="20"/>
        <end position="42"/>
    </location>
</feature>
<name>A0A518G5T7_9BACT</name>
<evidence type="ECO:0000313" key="3">
    <source>
        <dbReference type="Proteomes" id="UP000318017"/>
    </source>
</evidence>
<dbReference type="KEGG" id="ahel:Q31a_22660"/>
<dbReference type="InterPro" id="IPR010869">
    <property type="entry name" value="DUF1501"/>
</dbReference>
<sequence length="436" mass="47280">MKRSRACANNNDADMSRRRFLATTQGLLGVTCAGGLGLGGFARSAASETGGQTSGAAKHVIYLYMNGAMSHLDTFDPKVGTDAQGETTTTKTRLAGVEFSDKLPKLAYLMNGMALIRSMTTETGAHEQGCYQMRTSYKPLNSIRHPGMGAWANHVHGKLGTSLPGNVLIGAAAEHPRAGFLPASLAPVPVNNPKTGLQNTASPDYLADDQFRRRMSLANQFDLKFRTQYKSHLIEAYDQTYREAVRLMGSSELKAFDIKEEKEEVREFYGNNSLGQGCLLARRLVERGVRFVEVQYGGWDHHNDIYDALPAMVTNLDNALGALLRDLANRGMLGEVLVVLATEFGRSPTINENAGRDHHPGAFSALLCGAGIRGGTVYGKSDERGHSVEEDAVYPEDLNATIAATMGLPLDEEFIAPNGRPFKICNNGTPIAQILR</sequence>
<gene>
    <name evidence="2" type="ORF">Q31a_22660</name>
</gene>
<keyword evidence="1" id="KW-1133">Transmembrane helix</keyword>
<dbReference type="InterPro" id="IPR006311">
    <property type="entry name" value="TAT_signal"/>
</dbReference>
<dbReference type="PANTHER" id="PTHR43737:SF1">
    <property type="entry name" value="DUF1501 DOMAIN-CONTAINING PROTEIN"/>
    <property type="match status" value="1"/>
</dbReference>
<dbReference type="PANTHER" id="PTHR43737">
    <property type="entry name" value="BLL7424 PROTEIN"/>
    <property type="match status" value="1"/>
</dbReference>
<dbReference type="Proteomes" id="UP000318017">
    <property type="component" value="Chromosome"/>
</dbReference>
<dbReference type="PROSITE" id="PS51318">
    <property type="entry name" value="TAT"/>
    <property type="match status" value="1"/>
</dbReference>
<dbReference type="EMBL" id="CP036298">
    <property type="protein sequence ID" value="QDV23953.1"/>
    <property type="molecule type" value="Genomic_DNA"/>
</dbReference>
<evidence type="ECO:0000256" key="1">
    <source>
        <dbReference type="SAM" id="Phobius"/>
    </source>
</evidence>
<reference evidence="2 3" key="1">
    <citation type="submission" date="2019-02" db="EMBL/GenBank/DDBJ databases">
        <title>Deep-cultivation of Planctomycetes and their phenomic and genomic characterization uncovers novel biology.</title>
        <authorList>
            <person name="Wiegand S."/>
            <person name="Jogler M."/>
            <person name="Boedeker C."/>
            <person name="Pinto D."/>
            <person name="Vollmers J."/>
            <person name="Rivas-Marin E."/>
            <person name="Kohn T."/>
            <person name="Peeters S.H."/>
            <person name="Heuer A."/>
            <person name="Rast P."/>
            <person name="Oberbeckmann S."/>
            <person name="Bunk B."/>
            <person name="Jeske O."/>
            <person name="Meyerdierks A."/>
            <person name="Storesund J.E."/>
            <person name="Kallscheuer N."/>
            <person name="Luecker S."/>
            <person name="Lage O.M."/>
            <person name="Pohl T."/>
            <person name="Merkel B.J."/>
            <person name="Hornburger P."/>
            <person name="Mueller R.-W."/>
            <person name="Bruemmer F."/>
            <person name="Labrenz M."/>
            <person name="Spormann A.M."/>
            <person name="Op den Camp H."/>
            <person name="Overmann J."/>
            <person name="Amann R."/>
            <person name="Jetten M.S.M."/>
            <person name="Mascher T."/>
            <person name="Medema M.H."/>
            <person name="Devos D.P."/>
            <person name="Kaster A.-K."/>
            <person name="Ovreas L."/>
            <person name="Rohde M."/>
            <person name="Galperin M.Y."/>
            <person name="Jogler C."/>
        </authorList>
    </citation>
    <scope>NUCLEOTIDE SEQUENCE [LARGE SCALE GENOMIC DNA]</scope>
    <source>
        <strain evidence="2 3">Q31a</strain>
    </source>
</reference>
<dbReference type="InterPro" id="IPR017850">
    <property type="entry name" value="Alkaline_phosphatase_core_sf"/>
</dbReference>
<dbReference type="AlphaFoldDB" id="A0A518G5T7"/>
<dbReference type="Pfam" id="PF07394">
    <property type="entry name" value="DUF1501"/>
    <property type="match status" value="1"/>
</dbReference>
<dbReference type="SUPFAM" id="SSF53649">
    <property type="entry name" value="Alkaline phosphatase-like"/>
    <property type="match status" value="1"/>
</dbReference>
<protein>
    <recommendedName>
        <fullName evidence="4">Sulfatase</fullName>
    </recommendedName>
</protein>
<keyword evidence="1" id="KW-0472">Membrane</keyword>
<keyword evidence="3" id="KW-1185">Reference proteome</keyword>
<proteinExistence type="predicted"/>
<accession>A0A518G5T7</accession>
<keyword evidence="1" id="KW-0812">Transmembrane</keyword>
<dbReference type="RefSeq" id="WP_231691138.1">
    <property type="nucleotide sequence ID" value="NZ_CP036298.1"/>
</dbReference>
<organism evidence="2 3">
    <name type="scientific">Aureliella helgolandensis</name>
    <dbReference type="NCBI Taxonomy" id="2527968"/>
    <lineage>
        <taxon>Bacteria</taxon>
        <taxon>Pseudomonadati</taxon>
        <taxon>Planctomycetota</taxon>
        <taxon>Planctomycetia</taxon>
        <taxon>Pirellulales</taxon>
        <taxon>Pirellulaceae</taxon>
        <taxon>Aureliella</taxon>
    </lineage>
</organism>